<protein>
    <submittedName>
        <fullName evidence="4">MPN domain-containing protein</fullName>
    </submittedName>
</protein>
<comment type="similarity">
    <text evidence="1">Belongs to the EMC8/EMC9 family.</text>
</comment>
<dbReference type="WBParaSite" id="nRc.2.0.1.t34913-RA">
    <property type="protein sequence ID" value="nRc.2.0.1.t34913-RA"/>
    <property type="gene ID" value="nRc.2.0.1.g34913"/>
</dbReference>
<evidence type="ECO:0000259" key="2">
    <source>
        <dbReference type="PROSITE" id="PS50249"/>
    </source>
</evidence>
<dbReference type="PROSITE" id="PS50249">
    <property type="entry name" value="MPN"/>
    <property type="match status" value="1"/>
</dbReference>
<reference evidence="4" key="1">
    <citation type="submission" date="2022-11" db="UniProtKB">
        <authorList>
            <consortium name="WormBaseParasite"/>
        </authorList>
    </citation>
    <scope>IDENTIFICATION</scope>
</reference>
<sequence length="162" mass="18069">MATFTLSTQAYCKILLHALKYPHSAVNGVMLGEKSKIAGDSSNSIQIVDVVPLFHRWLSLSTPLEIALSQIDLFCQTQTKNLKIVGYYQANERLKDNSPDQTALKVMEKLTSLSCENILIMSCIIELSYTQVDNSKISLEADSNCLHAFCLQDQKLRPKETG</sequence>
<dbReference type="Proteomes" id="UP000887565">
    <property type="component" value="Unplaced"/>
</dbReference>
<dbReference type="PANTHER" id="PTHR12941:SF10">
    <property type="entry name" value="ER MEMBRANE PROTEIN COMPLEX SUBUNIT 8_9 HOMOLOG"/>
    <property type="match status" value="1"/>
</dbReference>
<dbReference type="GO" id="GO:0072546">
    <property type="term" value="C:EMC complex"/>
    <property type="evidence" value="ECO:0007669"/>
    <property type="project" value="InterPro"/>
</dbReference>
<name>A0A915KAG9_ROMCU</name>
<dbReference type="InterPro" id="IPR037518">
    <property type="entry name" value="MPN"/>
</dbReference>
<organism evidence="3 4">
    <name type="scientific">Romanomermis culicivorax</name>
    <name type="common">Nematode worm</name>
    <dbReference type="NCBI Taxonomy" id="13658"/>
    <lineage>
        <taxon>Eukaryota</taxon>
        <taxon>Metazoa</taxon>
        <taxon>Ecdysozoa</taxon>
        <taxon>Nematoda</taxon>
        <taxon>Enoplea</taxon>
        <taxon>Dorylaimia</taxon>
        <taxon>Mermithida</taxon>
        <taxon>Mermithoidea</taxon>
        <taxon>Mermithidae</taxon>
        <taxon>Romanomermis</taxon>
    </lineage>
</organism>
<dbReference type="AlphaFoldDB" id="A0A915KAG9"/>
<dbReference type="InterPro" id="IPR005366">
    <property type="entry name" value="EMC8/9"/>
</dbReference>
<evidence type="ECO:0000313" key="4">
    <source>
        <dbReference type="WBParaSite" id="nRc.2.0.1.t34913-RA"/>
    </source>
</evidence>
<dbReference type="PANTHER" id="PTHR12941">
    <property type="entry name" value="ER MEMBRANE PROTEIN COMPLEX"/>
    <property type="match status" value="1"/>
</dbReference>
<dbReference type="CDD" id="cd08060">
    <property type="entry name" value="MPN_UPF0172"/>
    <property type="match status" value="1"/>
</dbReference>
<feature type="domain" description="MPN" evidence="2">
    <location>
        <begin position="4"/>
        <end position="146"/>
    </location>
</feature>
<evidence type="ECO:0000313" key="3">
    <source>
        <dbReference type="Proteomes" id="UP000887565"/>
    </source>
</evidence>
<accession>A0A915KAG9</accession>
<dbReference type="OMA" id="GCRENSY"/>
<dbReference type="Pfam" id="PF03665">
    <property type="entry name" value="UPF0172"/>
    <property type="match status" value="1"/>
</dbReference>
<evidence type="ECO:0000256" key="1">
    <source>
        <dbReference type="ARBA" id="ARBA00007461"/>
    </source>
</evidence>
<proteinExistence type="inferred from homology"/>
<keyword evidence="3" id="KW-1185">Reference proteome</keyword>